<keyword evidence="2" id="KW-1185">Reference proteome</keyword>
<sequence length="67" mass="6896">MPTSRAHGETVERGGSSWVVPLVLVPLPFVGVCPGDGSGALPGDSERFRGSWGLGEPAQVDATTAYI</sequence>
<name>A0ACC2HIR5_DALPE</name>
<protein>
    <submittedName>
        <fullName evidence="1">Uncharacterized protein</fullName>
    </submittedName>
</protein>
<evidence type="ECO:0000313" key="2">
    <source>
        <dbReference type="Proteomes" id="UP001157502"/>
    </source>
</evidence>
<dbReference type="Proteomes" id="UP001157502">
    <property type="component" value="Chromosome 1"/>
</dbReference>
<gene>
    <name evidence="1" type="ORF">DPEC_G00001630</name>
</gene>
<evidence type="ECO:0000313" key="1">
    <source>
        <dbReference type="EMBL" id="KAJ8015913.1"/>
    </source>
</evidence>
<proteinExistence type="predicted"/>
<accession>A0ACC2HIR5</accession>
<comment type="caution">
    <text evidence="1">The sequence shown here is derived from an EMBL/GenBank/DDBJ whole genome shotgun (WGS) entry which is preliminary data.</text>
</comment>
<organism evidence="1 2">
    <name type="scientific">Dallia pectoralis</name>
    <name type="common">Alaska blackfish</name>
    <dbReference type="NCBI Taxonomy" id="75939"/>
    <lineage>
        <taxon>Eukaryota</taxon>
        <taxon>Metazoa</taxon>
        <taxon>Chordata</taxon>
        <taxon>Craniata</taxon>
        <taxon>Vertebrata</taxon>
        <taxon>Euteleostomi</taxon>
        <taxon>Actinopterygii</taxon>
        <taxon>Neopterygii</taxon>
        <taxon>Teleostei</taxon>
        <taxon>Protacanthopterygii</taxon>
        <taxon>Esociformes</taxon>
        <taxon>Umbridae</taxon>
        <taxon>Dallia</taxon>
    </lineage>
</organism>
<reference evidence="1" key="1">
    <citation type="submission" date="2021-05" db="EMBL/GenBank/DDBJ databases">
        <authorList>
            <person name="Pan Q."/>
            <person name="Jouanno E."/>
            <person name="Zahm M."/>
            <person name="Klopp C."/>
            <person name="Cabau C."/>
            <person name="Louis A."/>
            <person name="Berthelot C."/>
            <person name="Parey E."/>
            <person name="Roest Crollius H."/>
            <person name="Montfort J."/>
            <person name="Robinson-Rechavi M."/>
            <person name="Bouchez O."/>
            <person name="Lampietro C."/>
            <person name="Lopez Roques C."/>
            <person name="Donnadieu C."/>
            <person name="Postlethwait J."/>
            <person name="Bobe J."/>
            <person name="Dillon D."/>
            <person name="Chandos A."/>
            <person name="von Hippel F."/>
            <person name="Guiguen Y."/>
        </authorList>
    </citation>
    <scope>NUCLEOTIDE SEQUENCE</scope>
    <source>
        <strain evidence="1">YG-Jan2019</strain>
    </source>
</reference>
<dbReference type="EMBL" id="CM055728">
    <property type="protein sequence ID" value="KAJ8015913.1"/>
    <property type="molecule type" value="Genomic_DNA"/>
</dbReference>